<protein>
    <recommendedName>
        <fullName evidence="2">Phage virion morphogenesis protein</fullName>
    </recommendedName>
</protein>
<dbReference type="InterPro" id="IPR006522">
    <property type="entry name" value="Phage_virion_morphogenesis"/>
</dbReference>
<accession>A0A645JZU6</accession>
<proteinExistence type="predicted"/>
<evidence type="ECO:0008006" key="2">
    <source>
        <dbReference type="Google" id="ProtNLM"/>
    </source>
</evidence>
<reference evidence="1" key="1">
    <citation type="submission" date="2019-08" db="EMBL/GenBank/DDBJ databases">
        <authorList>
            <person name="Kucharzyk K."/>
            <person name="Murdoch R.W."/>
            <person name="Higgins S."/>
            <person name="Loffler F."/>
        </authorList>
    </citation>
    <scope>NUCLEOTIDE SEQUENCE</scope>
</reference>
<dbReference type="AlphaFoldDB" id="A0A645JZU6"/>
<name>A0A645JZU6_9ZZZZ</name>
<dbReference type="Pfam" id="PF05069">
    <property type="entry name" value="Phage_tail_S"/>
    <property type="match status" value="1"/>
</dbReference>
<organism evidence="1">
    <name type="scientific">bioreactor metagenome</name>
    <dbReference type="NCBI Taxonomy" id="1076179"/>
    <lineage>
        <taxon>unclassified sequences</taxon>
        <taxon>metagenomes</taxon>
        <taxon>ecological metagenomes</taxon>
    </lineage>
</organism>
<comment type="caution">
    <text evidence="1">The sequence shown here is derived from an EMBL/GenBank/DDBJ whole genome shotgun (WGS) entry which is preliminary data.</text>
</comment>
<evidence type="ECO:0000313" key="1">
    <source>
        <dbReference type="EMBL" id="MPN64483.1"/>
    </source>
</evidence>
<dbReference type="EMBL" id="VSSQ01145417">
    <property type="protein sequence ID" value="MPN64483.1"/>
    <property type="molecule type" value="Genomic_DNA"/>
</dbReference>
<gene>
    <name evidence="1" type="ORF">SDC9_212258</name>
</gene>
<sequence length="92" mass="10320">MKNSIKSKADASGLAVGTNKIYAKTHQFGEDGRKITIKAKSSRGLIFKIGDRWIRKSQVTVQVKIPARPFLGLSEEDLIEIKNTLEDVFEEE</sequence>